<feature type="compositionally biased region" description="Basic and acidic residues" evidence="1">
    <location>
        <begin position="1"/>
        <end position="23"/>
    </location>
</feature>
<gene>
    <name evidence="2" type="ORF">ACFSJG_22060</name>
</gene>
<reference evidence="3" key="1">
    <citation type="journal article" date="2019" name="Int. J. Syst. Evol. Microbiol.">
        <title>The Global Catalogue of Microorganisms (GCM) 10K type strain sequencing project: providing services to taxonomists for standard genome sequencing and annotation.</title>
        <authorList>
            <consortium name="The Broad Institute Genomics Platform"/>
            <consortium name="The Broad Institute Genome Sequencing Center for Infectious Disease"/>
            <person name="Wu L."/>
            <person name="Ma J."/>
        </authorList>
    </citation>
    <scope>NUCLEOTIDE SEQUENCE [LARGE SCALE GENOMIC DNA]</scope>
    <source>
        <strain evidence="3">DT72</strain>
    </source>
</reference>
<dbReference type="SUPFAM" id="SSF140663">
    <property type="entry name" value="TTHA0068-like"/>
    <property type="match status" value="1"/>
</dbReference>
<dbReference type="Proteomes" id="UP001597286">
    <property type="component" value="Unassembled WGS sequence"/>
</dbReference>
<dbReference type="RefSeq" id="WP_378487374.1">
    <property type="nucleotide sequence ID" value="NZ_JBHUFB010000020.1"/>
</dbReference>
<proteinExistence type="predicted"/>
<protein>
    <submittedName>
        <fullName evidence="2">DUF309 domain-containing protein</fullName>
    </submittedName>
</protein>
<feature type="region of interest" description="Disordered" evidence="1">
    <location>
        <begin position="1"/>
        <end position="41"/>
    </location>
</feature>
<dbReference type="InterPro" id="IPR023203">
    <property type="entry name" value="TTHA0068_sf"/>
</dbReference>
<dbReference type="InterPro" id="IPR005500">
    <property type="entry name" value="DUF309"/>
</dbReference>
<dbReference type="PANTHER" id="PTHR34796">
    <property type="entry name" value="EXPRESSED PROTEIN"/>
    <property type="match status" value="1"/>
</dbReference>
<evidence type="ECO:0000313" key="2">
    <source>
        <dbReference type="EMBL" id="MFD1814914.1"/>
    </source>
</evidence>
<sequence>MDADDRERDDRGRPRNARPRDGLGRPLPRGAAGVERAPEGLVRTPSETIAEGQRLLDAEMPFHAHEVFEDAWKSAAEDERLLWQGLAQLAVGLTHLRRGNIAGARKLMVRGADRLRPYVARAPYGLDVAGVVEWAEGAAVTIAAGGTDDANGRVPAPRLTCAPEARRGSASDG</sequence>
<dbReference type="Gene3D" id="1.10.3450.10">
    <property type="entry name" value="TTHA0068-like"/>
    <property type="match status" value="1"/>
</dbReference>
<comment type="caution">
    <text evidence="2">The sequence shown here is derived from an EMBL/GenBank/DDBJ whole genome shotgun (WGS) entry which is preliminary data.</text>
</comment>
<organism evidence="2 3">
    <name type="scientific">Rhodococcus gannanensis</name>
    <dbReference type="NCBI Taxonomy" id="1960308"/>
    <lineage>
        <taxon>Bacteria</taxon>
        <taxon>Bacillati</taxon>
        <taxon>Actinomycetota</taxon>
        <taxon>Actinomycetes</taxon>
        <taxon>Mycobacteriales</taxon>
        <taxon>Nocardiaceae</taxon>
        <taxon>Rhodococcus</taxon>
    </lineage>
</organism>
<accession>A0ABW4P9J4</accession>
<evidence type="ECO:0000256" key="1">
    <source>
        <dbReference type="SAM" id="MobiDB-lite"/>
    </source>
</evidence>
<evidence type="ECO:0000313" key="3">
    <source>
        <dbReference type="Proteomes" id="UP001597286"/>
    </source>
</evidence>
<dbReference type="EMBL" id="JBHUFB010000020">
    <property type="protein sequence ID" value="MFD1814914.1"/>
    <property type="molecule type" value="Genomic_DNA"/>
</dbReference>
<keyword evidence="3" id="KW-1185">Reference proteome</keyword>
<dbReference type="Pfam" id="PF03745">
    <property type="entry name" value="DUF309"/>
    <property type="match status" value="1"/>
</dbReference>
<name>A0ABW4P9J4_9NOCA</name>
<dbReference type="PANTHER" id="PTHR34796:SF1">
    <property type="entry name" value="EXPRESSED PROTEIN"/>
    <property type="match status" value="1"/>
</dbReference>
<feature type="region of interest" description="Disordered" evidence="1">
    <location>
        <begin position="147"/>
        <end position="173"/>
    </location>
</feature>
<feature type="compositionally biased region" description="Basic and acidic residues" evidence="1">
    <location>
        <begin position="164"/>
        <end position="173"/>
    </location>
</feature>